<feature type="region of interest" description="Disordered" evidence="1">
    <location>
        <begin position="123"/>
        <end position="180"/>
    </location>
</feature>
<evidence type="ECO:0000313" key="2">
    <source>
        <dbReference type="Ensembl" id="ENSLOCP00000000452.1"/>
    </source>
</evidence>
<dbReference type="InParanoid" id="W5LWE5"/>
<dbReference type="Ensembl" id="ENSLOCT00000000453.1">
    <property type="protein sequence ID" value="ENSLOCP00000000452.1"/>
    <property type="gene ID" value="ENSLOCG00000000414.1"/>
</dbReference>
<reference evidence="3" key="1">
    <citation type="submission" date="2011-12" db="EMBL/GenBank/DDBJ databases">
        <title>The Draft Genome of Lepisosteus oculatus.</title>
        <authorList>
            <consortium name="The Broad Institute Genome Assembly &amp; Analysis Group"/>
            <consortium name="Computational R&amp;D Group"/>
            <consortium name="and Sequencing Platform"/>
            <person name="Di Palma F."/>
            <person name="Alfoldi J."/>
            <person name="Johnson J."/>
            <person name="Berlin A."/>
            <person name="Gnerre S."/>
            <person name="Jaffe D."/>
            <person name="MacCallum I."/>
            <person name="Young S."/>
            <person name="Walker B.J."/>
            <person name="Lander E.S."/>
            <person name="Lindblad-Toh K."/>
        </authorList>
    </citation>
    <scope>NUCLEOTIDE SEQUENCE [LARGE SCALE GENOMIC DNA]</scope>
</reference>
<keyword evidence="3" id="KW-1185">Reference proteome</keyword>
<accession>W5LWE5</accession>
<dbReference type="HOGENOM" id="CLU_1499652_0_0_1"/>
<protein>
    <submittedName>
        <fullName evidence="2">Uncharacterized protein</fullName>
    </submittedName>
</protein>
<sequence>IRSASRMSGGIVVFLQSTDLANTLVKKGVVLDGTFTPLLPLAACVMRNELLERELSRYGQVVSPIRRVPLGCRAPQLKHVVSCRRQVYVILKKTMEEINVALKFRIDSCDYVVFVTSEHVTCASGSGETEPTAGVQERRSLEGAGGTREPESVVSQAGEQTAKSGPPQPSEEQGAPHTGE</sequence>
<dbReference type="AlphaFoldDB" id="W5LWE5"/>
<dbReference type="eggNOG" id="ENOG502S73U">
    <property type="taxonomic scope" value="Eukaryota"/>
</dbReference>
<evidence type="ECO:0000256" key="1">
    <source>
        <dbReference type="SAM" id="MobiDB-lite"/>
    </source>
</evidence>
<name>W5LWE5_LEPOC</name>
<evidence type="ECO:0000313" key="3">
    <source>
        <dbReference type="Proteomes" id="UP000018468"/>
    </source>
</evidence>
<dbReference type="Proteomes" id="UP000018468">
    <property type="component" value="Unassembled WGS sequence"/>
</dbReference>
<dbReference type="OMA" id="WEEGHVI"/>
<feature type="compositionally biased region" description="Polar residues" evidence="1">
    <location>
        <begin position="153"/>
        <end position="163"/>
    </location>
</feature>
<proteinExistence type="predicted"/>
<organism evidence="2 3">
    <name type="scientific">Lepisosteus oculatus</name>
    <name type="common">Spotted gar</name>
    <dbReference type="NCBI Taxonomy" id="7918"/>
    <lineage>
        <taxon>Eukaryota</taxon>
        <taxon>Metazoa</taxon>
        <taxon>Chordata</taxon>
        <taxon>Craniata</taxon>
        <taxon>Vertebrata</taxon>
        <taxon>Euteleostomi</taxon>
        <taxon>Actinopterygii</taxon>
        <taxon>Neopterygii</taxon>
        <taxon>Holostei</taxon>
        <taxon>Semionotiformes</taxon>
        <taxon>Lepisosteidae</taxon>
        <taxon>Lepisosteus</taxon>
    </lineage>
</organism>
<reference evidence="2" key="3">
    <citation type="submission" date="2025-09" db="UniProtKB">
        <authorList>
            <consortium name="Ensembl"/>
        </authorList>
    </citation>
    <scope>IDENTIFICATION</scope>
</reference>
<dbReference type="Bgee" id="ENSLOCG00000000414">
    <property type="expression patterns" value="Expressed in testis and 11 other cell types or tissues"/>
</dbReference>
<dbReference type="GeneTree" id="ENSGT00390000009800"/>
<reference evidence="2" key="2">
    <citation type="submission" date="2025-08" db="UniProtKB">
        <authorList>
            <consortium name="Ensembl"/>
        </authorList>
    </citation>
    <scope>IDENTIFICATION</scope>
</reference>